<dbReference type="Pfam" id="PF00512">
    <property type="entry name" value="HisKA"/>
    <property type="match status" value="1"/>
</dbReference>
<dbReference type="GO" id="GO:0005524">
    <property type="term" value="F:ATP binding"/>
    <property type="evidence" value="ECO:0007669"/>
    <property type="project" value="UniProtKB-KW"/>
</dbReference>
<evidence type="ECO:0000259" key="17">
    <source>
        <dbReference type="PROSITE" id="PS50885"/>
    </source>
</evidence>
<dbReference type="Gene3D" id="3.30.565.10">
    <property type="entry name" value="Histidine kinase-like ATPase, C-terminal domain"/>
    <property type="match status" value="1"/>
</dbReference>
<evidence type="ECO:0000256" key="4">
    <source>
        <dbReference type="ARBA" id="ARBA00022475"/>
    </source>
</evidence>
<accession>A0A9J6PI34</accession>
<dbReference type="InterPro" id="IPR004358">
    <property type="entry name" value="Sig_transdc_His_kin-like_C"/>
</dbReference>
<proteinExistence type="predicted"/>
<dbReference type="SMART" id="SM00304">
    <property type="entry name" value="HAMP"/>
    <property type="match status" value="1"/>
</dbReference>
<dbReference type="PROSITE" id="PS50885">
    <property type="entry name" value="HAMP"/>
    <property type="match status" value="1"/>
</dbReference>
<dbReference type="InterPro" id="IPR005467">
    <property type="entry name" value="His_kinase_dom"/>
</dbReference>
<feature type="transmembrane region" description="Helical" evidence="15">
    <location>
        <begin position="161"/>
        <end position="183"/>
    </location>
</feature>
<keyword evidence="9" id="KW-0547">Nucleotide-binding</keyword>
<evidence type="ECO:0000256" key="14">
    <source>
        <dbReference type="ARBA" id="ARBA00023136"/>
    </source>
</evidence>
<comment type="subcellular location">
    <subcellularLocation>
        <location evidence="2">Cell inner membrane</location>
        <topology evidence="2">Multi-pass membrane protein</topology>
    </subcellularLocation>
</comment>
<dbReference type="Gene3D" id="1.10.287.130">
    <property type="match status" value="1"/>
</dbReference>
<dbReference type="CDD" id="cd00075">
    <property type="entry name" value="HATPase"/>
    <property type="match status" value="1"/>
</dbReference>
<keyword evidence="13" id="KW-0902">Two-component regulatory system</keyword>
<evidence type="ECO:0000256" key="8">
    <source>
        <dbReference type="ARBA" id="ARBA00022692"/>
    </source>
</evidence>
<dbReference type="SUPFAM" id="SSF47384">
    <property type="entry name" value="Homodimeric domain of signal transducing histidine kinase"/>
    <property type="match status" value="1"/>
</dbReference>
<dbReference type="PANTHER" id="PTHR44936:SF5">
    <property type="entry name" value="SENSOR HISTIDINE KINASE ENVZ"/>
    <property type="match status" value="1"/>
</dbReference>
<evidence type="ECO:0000256" key="15">
    <source>
        <dbReference type="SAM" id="Phobius"/>
    </source>
</evidence>
<keyword evidence="12 15" id="KW-1133">Transmembrane helix</keyword>
<keyword evidence="11 18" id="KW-0067">ATP-binding</keyword>
<keyword evidence="19" id="KW-1185">Reference proteome</keyword>
<organism evidence="18 19">
    <name type="scientific">Futiania mangrovi</name>
    <dbReference type="NCBI Taxonomy" id="2959716"/>
    <lineage>
        <taxon>Bacteria</taxon>
        <taxon>Pseudomonadati</taxon>
        <taxon>Pseudomonadota</taxon>
        <taxon>Alphaproteobacteria</taxon>
        <taxon>Futianiales</taxon>
        <taxon>Futianiaceae</taxon>
        <taxon>Futiania</taxon>
    </lineage>
</organism>
<evidence type="ECO:0000256" key="9">
    <source>
        <dbReference type="ARBA" id="ARBA00022741"/>
    </source>
</evidence>
<keyword evidence="6" id="KW-0597">Phosphoprotein</keyword>
<evidence type="ECO:0000256" key="12">
    <source>
        <dbReference type="ARBA" id="ARBA00022989"/>
    </source>
</evidence>
<keyword evidence="14 15" id="KW-0472">Membrane</keyword>
<keyword evidence="7" id="KW-0808">Transferase</keyword>
<dbReference type="CDD" id="cd00082">
    <property type="entry name" value="HisKA"/>
    <property type="match status" value="1"/>
</dbReference>
<dbReference type="RefSeq" id="WP_269333437.1">
    <property type="nucleotide sequence ID" value="NZ_JAMZFT010000003.1"/>
</dbReference>
<dbReference type="InterPro" id="IPR036890">
    <property type="entry name" value="HATPase_C_sf"/>
</dbReference>
<evidence type="ECO:0000256" key="13">
    <source>
        <dbReference type="ARBA" id="ARBA00023012"/>
    </source>
</evidence>
<dbReference type="InterPro" id="IPR036097">
    <property type="entry name" value="HisK_dim/P_sf"/>
</dbReference>
<evidence type="ECO:0000256" key="10">
    <source>
        <dbReference type="ARBA" id="ARBA00022777"/>
    </source>
</evidence>
<dbReference type="EC" id="2.7.13.3" evidence="3"/>
<dbReference type="GO" id="GO:0000155">
    <property type="term" value="F:phosphorelay sensor kinase activity"/>
    <property type="evidence" value="ECO:0007669"/>
    <property type="project" value="InterPro"/>
</dbReference>
<keyword evidence="8 15" id="KW-0812">Transmembrane</keyword>
<evidence type="ECO:0000256" key="2">
    <source>
        <dbReference type="ARBA" id="ARBA00004429"/>
    </source>
</evidence>
<dbReference type="Pfam" id="PF02518">
    <property type="entry name" value="HATPase_c"/>
    <property type="match status" value="1"/>
</dbReference>
<dbReference type="SMART" id="SM00388">
    <property type="entry name" value="HisKA"/>
    <property type="match status" value="1"/>
</dbReference>
<feature type="domain" description="Histidine kinase" evidence="16">
    <location>
        <begin position="244"/>
        <end position="447"/>
    </location>
</feature>
<dbReference type="InterPro" id="IPR003660">
    <property type="entry name" value="HAMP_dom"/>
</dbReference>
<keyword evidence="4" id="KW-1003">Cell membrane</keyword>
<name>A0A9J6PI34_9PROT</name>
<dbReference type="Pfam" id="PF00672">
    <property type="entry name" value="HAMP"/>
    <property type="match status" value="1"/>
</dbReference>
<evidence type="ECO:0000256" key="6">
    <source>
        <dbReference type="ARBA" id="ARBA00022553"/>
    </source>
</evidence>
<feature type="domain" description="HAMP" evidence="17">
    <location>
        <begin position="184"/>
        <end position="236"/>
    </location>
</feature>
<evidence type="ECO:0000256" key="1">
    <source>
        <dbReference type="ARBA" id="ARBA00000085"/>
    </source>
</evidence>
<dbReference type="GO" id="GO:0005886">
    <property type="term" value="C:plasma membrane"/>
    <property type="evidence" value="ECO:0007669"/>
    <property type="project" value="UniProtKB-SubCell"/>
</dbReference>
<evidence type="ECO:0000256" key="5">
    <source>
        <dbReference type="ARBA" id="ARBA00022519"/>
    </source>
</evidence>
<evidence type="ECO:0000256" key="3">
    <source>
        <dbReference type="ARBA" id="ARBA00012438"/>
    </source>
</evidence>
<dbReference type="InterPro" id="IPR003661">
    <property type="entry name" value="HisK_dim/P_dom"/>
</dbReference>
<evidence type="ECO:0000313" key="18">
    <source>
        <dbReference type="EMBL" id="MCP1337472.1"/>
    </source>
</evidence>
<gene>
    <name evidence="18" type="ORF">NJQ99_13700</name>
</gene>
<evidence type="ECO:0000259" key="16">
    <source>
        <dbReference type="PROSITE" id="PS50109"/>
    </source>
</evidence>
<dbReference type="PROSITE" id="PS50109">
    <property type="entry name" value="HIS_KIN"/>
    <property type="match status" value="1"/>
</dbReference>
<comment type="catalytic activity">
    <reaction evidence="1">
        <text>ATP + protein L-histidine = ADP + protein N-phospho-L-histidine.</text>
        <dbReference type="EC" id="2.7.13.3"/>
    </reaction>
</comment>
<comment type="caution">
    <text evidence="18">The sequence shown here is derived from an EMBL/GenBank/DDBJ whole genome shotgun (WGS) entry which is preliminary data.</text>
</comment>
<dbReference type="InterPro" id="IPR003594">
    <property type="entry name" value="HATPase_dom"/>
</dbReference>
<feature type="transmembrane region" description="Helical" evidence="15">
    <location>
        <begin position="21"/>
        <end position="41"/>
    </location>
</feature>
<dbReference type="AlphaFoldDB" id="A0A9J6PI34"/>
<evidence type="ECO:0000256" key="7">
    <source>
        <dbReference type="ARBA" id="ARBA00022679"/>
    </source>
</evidence>
<keyword evidence="5" id="KW-0997">Cell inner membrane</keyword>
<dbReference type="SUPFAM" id="SSF55874">
    <property type="entry name" value="ATPase domain of HSP90 chaperone/DNA topoisomerase II/histidine kinase"/>
    <property type="match status" value="1"/>
</dbReference>
<protein>
    <recommendedName>
        <fullName evidence="3">histidine kinase</fullName>
        <ecNumber evidence="3">2.7.13.3</ecNumber>
    </recommendedName>
</protein>
<dbReference type="SMART" id="SM00387">
    <property type="entry name" value="HATPase_c"/>
    <property type="match status" value="1"/>
</dbReference>
<evidence type="ECO:0000313" key="19">
    <source>
        <dbReference type="Proteomes" id="UP001055804"/>
    </source>
</evidence>
<dbReference type="InterPro" id="IPR050980">
    <property type="entry name" value="2C_sensor_his_kinase"/>
</dbReference>
<dbReference type="Proteomes" id="UP001055804">
    <property type="component" value="Unassembled WGS sequence"/>
</dbReference>
<keyword evidence="10" id="KW-0418">Kinase</keyword>
<dbReference type="EMBL" id="JAMZFT010000003">
    <property type="protein sequence ID" value="MCP1337472.1"/>
    <property type="molecule type" value="Genomic_DNA"/>
</dbReference>
<reference evidence="18" key="1">
    <citation type="submission" date="2022-06" db="EMBL/GenBank/DDBJ databases">
        <title>Isolation and Genomics of Futiania mangrovii gen. nov., sp. nov., a Rare and Metabolically-versatile member in the Class Alphaproteobacteria.</title>
        <authorList>
            <person name="Liu L."/>
            <person name="Huang W.-C."/>
            <person name="Pan J."/>
            <person name="Li J."/>
            <person name="Huang Y."/>
            <person name="Du H."/>
            <person name="Liu Y."/>
            <person name="Li M."/>
        </authorList>
    </citation>
    <scope>NUCLEOTIDE SEQUENCE</scope>
    <source>
        <strain evidence="18">FT118</strain>
    </source>
</reference>
<sequence length="447" mass="50020">MWRWIRVRFKRLLPRGLFARSILIIVTPIVLLQAVVTWVFFERQFEEMTRRLSLSVAGEISMLVEAYREFPDAEQDLAEIARETMSIEVAFLPGETLPPPTQRPFYDIVGQTLAREVARAVGRPIRLDTARFEDVVDIRIQVDDGVLRVLAPRKRFISSKWHFLLVWMVIASIVLTTVSVLFLRGQVRPIRQLAQAAEDFGKGRQVDDFRPSGATEVRRAAIAFMDMRDRIRRQIDQRTTMLAGVSHDLRTPLTRMKLGLALLPRSEEVEELERDVSEMQQMLDAYLAFARGERAEEPEDTDLERLASDICQNARRKGADVSLATEIMRPSTARAHVRPGAITRLLTNLVDNAARHGDRVRVTLRAGGPAAGAVEIVVEDDGPGIPAEVREDAFKPFNRLDPARTPERGGVGLGLTIARDIARAHGGDVTLGESAMGGLKATVRLPA</sequence>
<evidence type="ECO:0000256" key="11">
    <source>
        <dbReference type="ARBA" id="ARBA00022840"/>
    </source>
</evidence>
<dbReference type="PANTHER" id="PTHR44936">
    <property type="entry name" value="SENSOR PROTEIN CREC"/>
    <property type="match status" value="1"/>
</dbReference>
<dbReference type="PRINTS" id="PR00344">
    <property type="entry name" value="BCTRLSENSOR"/>
</dbReference>